<protein>
    <recommendedName>
        <fullName evidence="5">Serine-rich protein</fullName>
    </recommendedName>
</protein>
<feature type="region of interest" description="Disordered" evidence="1">
    <location>
        <begin position="537"/>
        <end position="561"/>
    </location>
</feature>
<feature type="compositionally biased region" description="Polar residues" evidence="1">
    <location>
        <begin position="24"/>
        <end position="37"/>
    </location>
</feature>
<keyword evidence="2" id="KW-0812">Transmembrane</keyword>
<feature type="transmembrane region" description="Helical" evidence="2">
    <location>
        <begin position="975"/>
        <end position="996"/>
    </location>
</feature>
<dbReference type="EMBL" id="AMWN01000002">
    <property type="protein sequence ID" value="EXJ93558.1"/>
    <property type="molecule type" value="Genomic_DNA"/>
</dbReference>
<feature type="compositionally biased region" description="Basic residues" evidence="1">
    <location>
        <begin position="793"/>
        <end position="808"/>
    </location>
</feature>
<evidence type="ECO:0000256" key="2">
    <source>
        <dbReference type="SAM" id="Phobius"/>
    </source>
</evidence>
<feature type="region of interest" description="Disordered" evidence="1">
    <location>
        <begin position="1"/>
        <end position="60"/>
    </location>
</feature>
<dbReference type="AlphaFoldDB" id="W9YLX1"/>
<feature type="compositionally biased region" description="Polar residues" evidence="1">
    <location>
        <begin position="199"/>
        <end position="223"/>
    </location>
</feature>
<feature type="compositionally biased region" description="Polar residues" evidence="1">
    <location>
        <begin position="345"/>
        <end position="356"/>
    </location>
</feature>
<keyword evidence="2" id="KW-1133">Transmembrane helix</keyword>
<keyword evidence="2" id="KW-0472">Membrane</keyword>
<accession>W9YLX1</accession>
<feature type="region of interest" description="Disordered" evidence="1">
    <location>
        <begin position="191"/>
        <end position="361"/>
    </location>
</feature>
<proteinExistence type="predicted"/>
<feature type="region of interest" description="Disordered" evidence="1">
    <location>
        <begin position="793"/>
        <end position="818"/>
    </location>
</feature>
<feature type="compositionally biased region" description="Low complexity" evidence="1">
    <location>
        <begin position="1"/>
        <end position="10"/>
    </location>
</feature>
<evidence type="ECO:0000256" key="1">
    <source>
        <dbReference type="SAM" id="MobiDB-lite"/>
    </source>
</evidence>
<name>W9YLX1_9EURO</name>
<dbReference type="RefSeq" id="XP_007721052.1">
    <property type="nucleotide sequence ID" value="XM_007722862.1"/>
</dbReference>
<feature type="region of interest" description="Disordered" evidence="1">
    <location>
        <begin position="425"/>
        <end position="448"/>
    </location>
</feature>
<feature type="compositionally biased region" description="Polar residues" evidence="1">
    <location>
        <begin position="247"/>
        <end position="288"/>
    </location>
</feature>
<dbReference type="eggNOG" id="ENOG502S8T0">
    <property type="taxonomic scope" value="Eukaryota"/>
</dbReference>
<dbReference type="OrthoDB" id="4153178at2759"/>
<feature type="region of interest" description="Disordered" evidence="1">
    <location>
        <begin position="638"/>
        <end position="733"/>
    </location>
</feature>
<dbReference type="GeneID" id="19156851"/>
<keyword evidence="4" id="KW-1185">Reference proteome</keyword>
<evidence type="ECO:0008006" key="5">
    <source>
        <dbReference type="Google" id="ProtNLM"/>
    </source>
</evidence>
<organism evidence="3 4">
    <name type="scientific">Capronia coronata CBS 617.96</name>
    <dbReference type="NCBI Taxonomy" id="1182541"/>
    <lineage>
        <taxon>Eukaryota</taxon>
        <taxon>Fungi</taxon>
        <taxon>Dikarya</taxon>
        <taxon>Ascomycota</taxon>
        <taxon>Pezizomycotina</taxon>
        <taxon>Eurotiomycetes</taxon>
        <taxon>Chaetothyriomycetidae</taxon>
        <taxon>Chaetothyriales</taxon>
        <taxon>Herpotrichiellaceae</taxon>
        <taxon>Capronia</taxon>
    </lineage>
</organism>
<dbReference type="Proteomes" id="UP000019484">
    <property type="component" value="Unassembled WGS sequence"/>
</dbReference>
<feature type="compositionally biased region" description="Polar residues" evidence="1">
    <location>
        <begin position="550"/>
        <end position="561"/>
    </location>
</feature>
<evidence type="ECO:0000313" key="4">
    <source>
        <dbReference type="Proteomes" id="UP000019484"/>
    </source>
</evidence>
<feature type="compositionally biased region" description="Polar residues" evidence="1">
    <location>
        <begin position="439"/>
        <end position="448"/>
    </location>
</feature>
<sequence>MSSSPSSVKQRSPKRTSARRTPLQERTSSQANEISSRLSRDALSEQEQSGLHTTTPFPTKAAHILLPSSLKKQKGGSSPIGDVIGFPFASKSGRSGDTQRNLKGGAQPTVKLKRSVKALRDLYEAQAGEASRPSTATSPPLRPNTAGSSRLRSLSSSESLYGAYAWEALRKISSDDLALLPTLPAGSRVVKRLSSRSSFTSPAGKTAATSSPNYRVLGVSSSPRPAAFKDLTSPVLPPFDEIPRTGSAENSSSSPNVIRLGHTSSTEQFHPSDQSSSPNVIKLGTSSPIAARPGAPSYLSRSRSSSGASKKRKRSGTGEGEGGSYVDRFGARNPLASSPPVDRYGSTSAVPSSIASQERIVPSSVSYSLRHTESLDESSSVIHVLGKDEPSSDGSSVADTHASLQAALSSSPLRIQYPIVRAPPASQEAGLDVPKRTSRSLSTELSGPKNSWRLSAVPSEGSWIKTRPASEASFVPDDLNEYLNSDELAPASAFIINQSANQSQIRIVRDSESDLYGRDSHEAADAVSALPSNDYTYISPPRRHARSGSYVGSPNSSQSRLNSMKSFTLSRHNSFISTSLRPSSSSSTASNIIVPVPTWAQRYYSGFYRDSFQYLYANASHSNLHHLAVAGHLHSHSAYSAPSRPEASRIAHSPTRTHAHQPRAGRLEGLRRPKRHPRIEARKSHTLPGVGPLVSNPVRGPATAAATSATRDARRQSFPNHHGRSVSAPLPPLDPRAHWAGMIEIHERPLEDGRGSSYTIHHHNLHPASYGYSISRTETQSESVIYHPNAHRNSHHRWASSPHLHHDHRLNTGSTESRGFGYPFNTKSRWTAPSIINESGRPWWTRADLRTTQVICFTAGFLLPLTWFIAAVLPLPKRPTRMQDIEKQVYMASAAAPQRQSYLQFASQSQSLHSSRSQQYLDQDQDQDQDQDREYSNQAFSELESMDIIDKLRLERQLAGVAELRWQNARWWRTLNRWMCIVGVVVCVIVIVLAAVGTQQKW</sequence>
<dbReference type="HOGENOM" id="CLU_289495_0_0_1"/>
<evidence type="ECO:0000313" key="3">
    <source>
        <dbReference type="EMBL" id="EXJ93558.1"/>
    </source>
</evidence>
<feature type="transmembrane region" description="Helical" evidence="2">
    <location>
        <begin position="857"/>
        <end position="875"/>
    </location>
</feature>
<comment type="caution">
    <text evidence="3">The sequence shown here is derived from an EMBL/GenBank/DDBJ whole genome shotgun (WGS) entry which is preliminary data.</text>
</comment>
<gene>
    <name evidence="3" type="ORF">A1O1_01950</name>
</gene>
<feature type="compositionally biased region" description="Polar residues" evidence="1">
    <location>
        <begin position="45"/>
        <end position="57"/>
    </location>
</feature>
<reference evidence="3 4" key="1">
    <citation type="submission" date="2013-03" db="EMBL/GenBank/DDBJ databases">
        <title>The Genome Sequence of Capronia coronata CBS 617.96.</title>
        <authorList>
            <consortium name="The Broad Institute Genomics Platform"/>
            <person name="Cuomo C."/>
            <person name="de Hoog S."/>
            <person name="Gorbushina A."/>
            <person name="Walker B."/>
            <person name="Young S.K."/>
            <person name="Zeng Q."/>
            <person name="Gargeya S."/>
            <person name="Fitzgerald M."/>
            <person name="Haas B."/>
            <person name="Abouelleil A."/>
            <person name="Allen A.W."/>
            <person name="Alvarado L."/>
            <person name="Arachchi H.M."/>
            <person name="Berlin A.M."/>
            <person name="Chapman S.B."/>
            <person name="Gainer-Dewar J."/>
            <person name="Goldberg J."/>
            <person name="Griggs A."/>
            <person name="Gujja S."/>
            <person name="Hansen M."/>
            <person name="Howarth C."/>
            <person name="Imamovic A."/>
            <person name="Ireland A."/>
            <person name="Larimer J."/>
            <person name="McCowan C."/>
            <person name="Murphy C."/>
            <person name="Pearson M."/>
            <person name="Poon T.W."/>
            <person name="Priest M."/>
            <person name="Roberts A."/>
            <person name="Saif S."/>
            <person name="Shea T."/>
            <person name="Sisk P."/>
            <person name="Sykes S."/>
            <person name="Wortman J."/>
            <person name="Nusbaum C."/>
            <person name="Birren B."/>
        </authorList>
    </citation>
    <scope>NUCLEOTIDE SEQUENCE [LARGE SCALE GENOMIC DNA]</scope>
    <source>
        <strain evidence="3 4">CBS 617.96</strain>
    </source>
</reference>
<feature type="region of interest" description="Disordered" evidence="1">
    <location>
        <begin position="126"/>
        <end position="152"/>
    </location>
</feature>